<gene>
    <name evidence="3" type="ORF">FHP06_04220</name>
</gene>
<dbReference type="NCBIfam" id="NF005559">
    <property type="entry name" value="PRK07231.1"/>
    <property type="match status" value="1"/>
</dbReference>
<dbReference type="GO" id="GO:0016491">
    <property type="term" value="F:oxidoreductase activity"/>
    <property type="evidence" value="ECO:0007669"/>
    <property type="project" value="UniProtKB-KW"/>
</dbReference>
<dbReference type="PANTHER" id="PTHR43943">
    <property type="entry name" value="DEHYDROGENASE/REDUCTASE (SDR FAMILY) MEMBER 4"/>
    <property type="match status" value="1"/>
</dbReference>
<dbReference type="Gene3D" id="3.40.50.720">
    <property type="entry name" value="NAD(P)-binding Rossmann-like Domain"/>
    <property type="match status" value="1"/>
</dbReference>
<dbReference type="PROSITE" id="PS00061">
    <property type="entry name" value="ADH_SHORT"/>
    <property type="match status" value="1"/>
</dbReference>
<comment type="caution">
    <text evidence="3">The sequence shown here is derived from an EMBL/GenBank/DDBJ whole genome shotgun (WGS) entry which is preliminary data.</text>
</comment>
<dbReference type="AlphaFoldDB" id="A0A5C8NJJ0"/>
<proteinExistence type="inferred from homology"/>
<comment type="similarity">
    <text evidence="1">Belongs to the short-chain dehydrogenases/reductases (SDR) family.</text>
</comment>
<protein>
    <submittedName>
        <fullName evidence="3">SDR family oxidoreductase</fullName>
    </submittedName>
</protein>
<evidence type="ECO:0000256" key="1">
    <source>
        <dbReference type="ARBA" id="ARBA00006484"/>
    </source>
</evidence>
<name>A0A5C8NJJ0_9ACTN</name>
<evidence type="ECO:0000313" key="4">
    <source>
        <dbReference type="Proteomes" id="UP000321571"/>
    </source>
</evidence>
<dbReference type="RefSeq" id="WP_147684123.1">
    <property type="nucleotide sequence ID" value="NZ_VDUX01000002.1"/>
</dbReference>
<dbReference type="OrthoDB" id="9789398at2"/>
<dbReference type="InterPro" id="IPR020904">
    <property type="entry name" value="Sc_DH/Rdtase_CS"/>
</dbReference>
<dbReference type="PRINTS" id="PR00081">
    <property type="entry name" value="GDHRDH"/>
</dbReference>
<dbReference type="Proteomes" id="UP000321571">
    <property type="component" value="Unassembled WGS sequence"/>
</dbReference>
<dbReference type="PRINTS" id="PR00080">
    <property type="entry name" value="SDRFAMILY"/>
</dbReference>
<reference evidence="3 4" key="1">
    <citation type="submission" date="2019-06" db="EMBL/GenBank/DDBJ databases">
        <title>Aeromicrobium sp. nov., isolated from a maize field.</title>
        <authorList>
            <person name="Lin S.-Y."/>
            <person name="Tsai C.-F."/>
            <person name="Young C.-C."/>
        </authorList>
    </citation>
    <scope>NUCLEOTIDE SEQUENCE [LARGE SCALE GENOMIC DNA]</scope>
    <source>
        <strain evidence="3 4">CC-CFT486</strain>
    </source>
</reference>
<dbReference type="Pfam" id="PF13561">
    <property type="entry name" value="adh_short_C2"/>
    <property type="match status" value="1"/>
</dbReference>
<keyword evidence="2" id="KW-0560">Oxidoreductase</keyword>
<dbReference type="SUPFAM" id="SSF51735">
    <property type="entry name" value="NAD(P)-binding Rossmann-fold domains"/>
    <property type="match status" value="1"/>
</dbReference>
<dbReference type="PANTHER" id="PTHR43943:SF2">
    <property type="entry name" value="DEHYDROGENASE_REDUCTASE 4"/>
    <property type="match status" value="1"/>
</dbReference>
<keyword evidence="4" id="KW-1185">Reference proteome</keyword>
<organism evidence="3 4">
    <name type="scientific">Aeromicrobium terrae</name>
    <dbReference type="NCBI Taxonomy" id="2498846"/>
    <lineage>
        <taxon>Bacteria</taxon>
        <taxon>Bacillati</taxon>
        <taxon>Actinomycetota</taxon>
        <taxon>Actinomycetes</taxon>
        <taxon>Propionibacteriales</taxon>
        <taxon>Nocardioidaceae</taxon>
        <taxon>Aeromicrobium</taxon>
    </lineage>
</organism>
<dbReference type="EMBL" id="VDUX01000002">
    <property type="protein sequence ID" value="TXL61929.1"/>
    <property type="molecule type" value="Genomic_DNA"/>
</dbReference>
<evidence type="ECO:0000256" key="2">
    <source>
        <dbReference type="ARBA" id="ARBA00023002"/>
    </source>
</evidence>
<dbReference type="InterPro" id="IPR036291">
    <property type="entry name" value="NAD(P)-bd_dom_sf"/>
</dbReference>
<dbReference type="InterPro" id="IPR002347">
    <property type="entry name" value="SDR_fam"/>
</dbReference>
<sequence>MRFDGKVAVVTGASRGIGLGIAERLVAEGAKVVVTARKPEALAEAAEGLGENAAWVAGHADDESHQAETIATALEKFGRLDLLVNNTGINPVYGRMIDVDLGAAEKIMRVNVISAVAWAQKAYHAALKDSGGAIVNISSIGGTKPAPNLGMYGTSKAALIHVTKELALELAPDIRVNAVAPAVVKTRFAGALYEGREDEVAATYPAKRLGVPEDIASVVAFLLSDDAAWVTGQTIVIDGGLSLTGGV</sequence>
<dbReference type="CDD" id="cd05233">
    <property type="entry name" value="SDR_c"/>
    <property type="match status" value="1"/>
</dbReference>
<dbReference type="FunFam" id="3.40.50.720:FF:000084">
    <property type="entry name" value="Short-chain dehydrogenase reductase"/>
    <property type="match status" value="1"/>
</dbReference>
<evidence type="ECO:0000313" key="3">
    <source>
        <dbReference type="EMBL" id="TXL61929.1"/>
    </source>
</evidence>
<accession>A0A5C8NJJ0</accession>